<dbReference type="SUPFAM" id="SSF51735">
    <property type="entry name" value="NAD(P)-binding Rossmann-fold domains"/>
    <property type="match status" value="1"/>
</dbReference>
<dbReference type="Gene3D" id="3.40.50.720">
    <property type="entry name" value="NAD(P)-binding Rossmann-like Domain"/>
    <property type="match status" value="1"/>
</dbReference>
<feature type="domain" description="NAD-dependent epimerase/dehydratase" evidence="1">
    <location>
        <begin position="9"/>
        <end position="231"/>
    </location>
</feature>
<gene>
    <name evidence="2" type="ORF">ACFOSU_13200</name>
</gene>
<evidence type="ECO:0000313" key="2">
    <source>
        <dbReference type="EMBL" id="MFC3104833.1"/>
    </source>
</evidence>
<protein>
    <submittedName>
        <fullName evidence="2">NAD-dependent epimerase/dehydratase family protein</fullName>
    </submittedName>
</protein>
<comment type="caution">
    <text evidence="2">The sequence shown here is derived from an EMBL/GenBank/DDBJ whole genome shotgun (WGS) entry which is preliminary data.</text>
</comment>
<dbReference type="InterPro" id="IPR001509">
    <property type="entry name" value="Epimerase_deHydtase"/>
</dbReference>
<reference evidence="3" key="1">
    <citation type="journal article" date="2019" name="Int. J. Syst. Evol. Microbiol.">
        <title>The Global Catalogue of Microorganisms (GCM) 10K type strain sequencing project: providing services to taxonomists for standard genome sequencing and annotation.</title>
        <authorList>
            <consortium name="The Broad Institute Genomics Platform"/>
            <consortium name="The Broad Institute Genome Sequencing Center for Infectious Disease"/>
            <person name="Wu L."/>
            <person name="Ma J."/>
        </authorList>
    </citation>
    <scope>NUCLEOTIDE SEQUENCE [LARGE SCALE GENOMIC DNA]</scope>
    <source>
        <strain evidence="3">KCTC 52640</strain>
    </source>
</reference>
<name>A0ABV7ESL1_9GAMM</name>
<dbReference type="PANTHER" id="PTHR43245">
    <property type="entry name" value="BIFUNCTIONAL POLYMYXIN RESISTANCE PROTEIN ARNA"/>
    <property type="match status" value="1"/>
</dbReference>
<sequence length="334" mass="35951">MAETGQKLALVTGATGFTGGHLARVLLERGWKVRALARQHEAGRALAALGAEIVVGDITDRTAVAAAVAGCSHVFHIAAYYRGSSLDPEIYHAVNVEGTRHILEAAEAAGVERVVHCSTVGVHGDVTNVPADETAPFAPGDIYQETKLEGEMLAAQAFAGRLPGAIVRPAGIYGPGDMRFLKLFRTIHKRQFRMFGTGEVLYHFTYVADLVEGILLAGTEPKALGETVIIGGAQYITLNELVRLVADAVGVAPPRGRLPIAPLLVAARVSEAVCRPLGLNAPLQVRQCDFFLKDRAFDISKARRLLGFTPSVALDDGLRRTAEWYFREGHLKRK</sequence>
<dbReference type="InterPro" id="IPR050177">
    <property type="entry name" value="Lipid_A_modif_metabolic_enz"/>
</dbReference>
<dbReference type="EMBL" id="JBHRSS010000006">
    <property type="protein sequence ID" value="MFC3104833.1"/>
    <property type="molecule type" value="Genomic_DNA"/>
</dbReference>
<dbReference type="InterPro" id="IPR036291">
    <property type="entry name" value="NAD(P)-bd_dom_sf"/>
</dbReference>
<proteinExistence type="predicted"/>
<dbReference type="RefSeq" id="WP_380690357.1">
    <property type="nucleotide sequence ID" value="NZ_JBHRSS010000006.1"/>
</dbReference>
<keyword evidence="3" id="KW-1185">Reference proteome</keyword>
<evidence type="ECO:0000313" key="3">
    <source>
        <dbReference type="Proteomes" id="UP001595462"/>
    </source>
</evidence>
<dbReference type="Pfam" id="PF01370">
    <property type="entry name" value="Epimerase"/>
    <property type="match status" value="1"/>
</dbReference>
<evidence type="ECO:0000259" key="1">
    <source>
        <dbReference type="Pfam" id="PF01370"/>
    </source>
</evidence>
<accession>A0ABV7ESL1</accession>
<organism evidence="2 3">
    <name type="scientific">Salinisphaera aquimarina</name>
    <dbReference type="NCBI Taxonomy" id="2094031"/>
    <lineage>
        <taxon>Bacteria</taxon>
        <taxon>Pseudomonadati</taxon>
        <taxon>Pseudomonadota</taxon>
        <taxon>Gammaproteobacteria</taxon>
        <taxon>Salinisphaerales</taxon>
        <taxon>Salinisphaeraceae</taxon>
        <taxon>Salinisphaera</taxon>
    </lineage>
</organism>
<dbReference type="Proteomes" id="UP001595462">
    <property type="component" value="Unassembled WGS sequence"/>
</dbReference>